<name>A0A1F4SHC8_UNCSA</name>
<protein>
    <recommendedName>
        <fullName evidence="3">DKNYY family protein</fullName>
    </recommendedName>
</protein>
<organism evidence="1 2">
    <name type="scientific">candidate division WOR-1 bacterium RIFOXYB2_FULL_37_13</name>
    <dbReference type="NCBI Taxonomy" id="1802579"/>
    <lineage>
        <taxon>Bacteria</taxon>
        <taxon>Bacillati</taxon>
        <taxon>Saganbacteria</taxon>
    </lineage>
</organism>
<dbReference type="STRING" id="1802579.A2310_05725"/>
<dbReference type="AlphaFoldDB" id="A0A1F4SHC8"/>
<dbReference type="Proteomes" id="UP000178417">
    <property type="component" value="Unassembled WGS sequence"/>
</dbReference>
<evidence type="ECO:0008006" key="3">
    <source>
        <dbReference type="Google" id="ProtNLM"/>
    </source>
</evidence>
<evidence type="ECO:0000313" key="2">
    <source>
        <dbReference type="Proteomes" id="UP000178417"/>
    </source>
</evidence>
<accession>A0A1F4SHC8</accession>
<sequence>MSEPKSISAIIHISGKYFLEYLRSGNASAFVNEMRNIIKNGNKDFIVFRYIKEDGVFFYYQWIDYISDKEMEDSPEVKALQALNNYKKTRETDYIVLSPSAPNFLEDEPSCIFSMVPGKVEKTENIPKQVMNMFAKYIEKYFFAVVNEKPAFDEDWLKDERLIEPKLNKQYLAFSKKQNNIKAIQKATPENPAHLFGFYYFDGKNVFDQIASVNVGIPKILENADPFTLRQVGPQRDHFVADNKNAYYLNKKILGADGLTFRRISKDADGGFFADKNHAYYDGGEIIKDADPAAFVDLDYGFAKDFNGFYSGNKKIGKFMEPFTINKCGFLITKEFIYHYDFKIDLDPTTFEIIDYDKHIKRTNPFIGPYYLKDKNGLYFYNDSRSNRYLEKVKKIEPIKNQL</sequence>
<evidence type="ECO:0000313" key="1">
    <source>
        <dbReference type="EMBL" id="OGC19835.1"/>
    </source>
</evidence>
<proteinExistence type="predicted"/>
<comment type="caution">
    <text evidence="1">The sequence shown here is derived from an EMBL/GenBank/DDBJ whole genome shotgun (WGS) entry which is preliminary data.</text>
</comment>
<dbReference type="Pfam" id="PF13644">
    <property type="entry name" value="DKNYY"/>
    <property type="match status" value="1"/>
</dbReference>
<gene>
    <name evidence="1" type="ORF">A2310_05725</name>
</gene>
<dbReference type="InterPro" id="IPR027375">
    <property type="entry name" value="DKNYY"/>
</dbReference>
<reference evidence="1 2" key="1">
    <citation type="journal article" date="2016" name="Nat. Commun.">
        <title>Thousands of microbial genomes shed light on interconnected biogeochemical processes in an aquifer system.</title>
        <authorList>
            <person name="Anantharaman K."/>
            <person name="Brown C.T."/>
            <person name="Hug L.A."/>
            <person name="Sharon I."/>
            <person name="Castelle C.J."/>
            <person name="Probst A.J."/>
            <person name="Thomas B.C."/>
            <person name="Singh A."/>
            <person name="Wilkins M.J."/>
            <person name="Karaoz U."/>
            <person name="Brodie E.L."/>
            <person name="Williams K.H."/>
            <person name="Hubbard S.S."/>
            <person name="Banfield J.F."/>
        </authorList>
    </citation>
    <scope>NUCLEOTIDE SEQUENCE [LARGE SCALE GENOMIC DNA]</scope>
</reference>
<dbReference type="EMBL" id="MEUB01000058">
    <property type="protein sequence ID" value="OGC19835.1"/>
    <property type="molecule type" value="Genomic_DNA"/>
</dbReference>